<reference evidence="11" key="1">
    <citation type="submission" date="2025-08" db="UniProtKB">
        <authorList>
            <consortium name="RefSeq"/>
        </authorList>
    </citation>
    <scope>IDENTIFICATION</scope>
    <source>
        <tissue evidence="11">Tentacle</tissue>
    </source>
</reference>
<dbReference type="InterPro" id="IPR011053">
    <property type="entry name" value="Single_hybrid_motif"/>
</dbReference>
<dbReference type="SUPFAM" id="SSF52777">
    <property type="entry name" value="CoA-dependent acyltransferases"/>
    <property type="match status" value="1"/>
</dbReference>
<dbReference type="InterPro" id="IPR000089">
    <property type="entry name" value="Biotin_lipoyl"/>
</dbReference>
<dbReference type="GeneID" id="116297632"/>
<gene>
    <name evidence="11" type="primary">LOC116297632</name>
</gene>
<dbReference type="InterPro" id="IPR003016">
    <property type="entry name" value="2-oxoA_DH_lipoyl-BS"/>
</dbReference>
<dbReference type="GO" id="GO:0045254">
    <property type="term" value="C:pyruvate dehydrogenase complex"/>
    <property type="evidence" value="ECO:0007669"/>
    <property type="project" value="UniProtKB-UniRule"/>
</dbReference>
<keyword evidence="10" id="KW-1185">Reference proteome</keyword>
<keyword evidence="4" id="KW-0809">Transit peptide</keyword>
<dbReference type="InterPro" id="IPR023213">
    <property type="entry name" value="CAT-like_dom_sf"/>
</dbReference>
<evidence type="ECO:0000313" key="10">
    <source>
        <dbReference type="Proteomes" id="UP000515163"/>
    </source>
</evidence>
<dbReference type="PROSITE" id="PS00189">
    <property type="entry name" value="LIPOYL"/>
    <property type="match status" value="1"/>
</dbReference>
<dbReference type="PROSITE" id="PS51826">
    <property type="entry name" value="PSBD"/>
    <property type="match status" value="1"/>
</dbReference>
<dbReference type="Gene3D" id="3.30.559.10">
    <property type="entry name" value="Chloramphenicol acetyltransferase-like domain"/>
    <property type="match status" value="1"/>
</dbReference>
<dbReference type="FunFam" id="3.30.559.10:FF:000003">
    <property type="entry name" value="Acetyltransferase component of pyruvate dehydrogenase complex"/>
    <property type="match status" value="1"/>
</dbReference>
<dbReference type="Pfam" id="PF00198">
    <property type="entry name" value="2-oxoacid_dh"/>
    <property type="match status" value="1"/>
</dbReference>
<name>A0A6P8I1U6_ACTTE</name>
<dbReference type="GO" id="GO:0005739">
    <property type="term" value="C:mitochondrion"/>
    <property type="evidence" value="ECO:0007669"/>
    <property type="project" value="UniProtKB-SubCell"/>
</dbReference>
<dbReference type="Proteomes" id="UP000515163">
    <property type="component" value="Unplaced"/>
</dbReference>
<dbReference type="FunCoup" id="A0A6P8I1U6">
    <property type="interactions" value="1811"/>
</dbReference>
<evidence type="ECO:0000256" key="1">
    <source>
        <dbReference type="ARBA" id="ARBA00007317"/>
    </source>
</evidence>
<dbReference type="GO" id="GO:0004742">
    <property type="term" value="F:dihydrolipoyllysine-residue acetyltransferase activity"/>
    <property type="evidence" value="ECO:0007669"/>
    <property type="project" value="UniProtKB-UniRule"/>
</dbReference>
<dbReference type="SUPFAM" id="SSF51230">
    <property type="entry name" value="Single hybrid motif"/>
    <property type="match status" value="1"/>
</dbReference>
<dbReference type="CDD" id="cd06849">
    <property type="entry name" value="lipoyl_domain"/>
    <property type="match status" value="1"/>
</dbReference>
<evidence type="ECO:0000313" key="11">
    <source>
        <dbReference type="RefSeq" id="XP_031561753.1"/>
    </source>
</evidence>
<feature type="region of interest" description="Disordered" evidence="7">
    <location>
        <begin position="161"/>
        <end position="208"/>
    </location>
</feature>
<proteinExistence type="inferred from homology"/>
<dbReference type="InParanoid" id="A0A6P8I1U6"/>
<feature type="region of interest" description="Disordered" evidence="7">
    <location>
        <begin position="228"/>
        <end position="264"/>
    </location>
</feature>
<feature type="compositionally biased region" description="Pro residues" evidence="7">
    <location>
        <begin position="185"/>
        <end position="200"/>
    </location>
</feature>
<evidence type="ECO:0000256" key="2">
    <source>
        <dbReference type="ARBA" id="ARBA00022679"/>
    </source>
</evidence>
<evidence type="ECO:0000256" key="3">
    <source>
        <dbReference type="ARBA" id="ARBA00022823"/>
    </source>
</evidence>
<dbReference type="InterPro" id="IPR045257">
    <property type="entry name" value="E2/Pdx1"/>
</dbReference>
<accession>A0A6P8I1U6</accession>
<evidence type="ECO:0000256" key="4">
    <source>
        <dbReference type="ARBA" id="ARBA00022946"/>
    </source>
</evidence>
<dbReference type="AlphaFoldDB" id="A0A6P8I1U6"/>
<dbReference type="RefSeq" id="XP_031561753.1">
    <property type="nucleotide sequence ID" value="XM_031705893.1"/>
</dbReference>
<evidence type="ECO:0000259" key="9">
    <source>
        <dbReference type="PROSITE" id="PS51826"/>
    </source>
</evidence>
<dbReference type="FunFam" id="2.40.50.100:FF:000010">
    <property type="entry name" value="Acetyltransferase component of pyruvate dehydrogenase complex"/>
    <property type="match status" value="1"/>
</dbReference>
<evidence type="ECO:0000256" key="7">
    <source>
        <dbReference type="SAM" id="MobiDB-lite"/>
    </source>
</evidence>
<feature type="domain" description="Lipoyl-binding" evidence="8">
    <location>
        <begin position="69"/>
        <end position="145"/>
    </location>
</feature>
<comment type="similarity">
    <text evidence="1 6">Belongs to the 2-oxoacid dehydrogenase family.</text>
</comment>
<keyword evidence="3 6" id="KW-0450">Lipoyl</keyword>
<comment type="function">
    <text evidence="6">The pyruvate dehydrogenase complex catalyzes the overall conversion of pyruvate to acetyl-CoA and CO(2).</text>
</comment>
<dbReference type="KEGG" id="aten:116297632"/>
<dbReference type="PROSITE" id="PS50968">
    <property type="entry name" value="BIOTINYL_LIPOYL"/>
    <property type="match status" value="1"/>
</dbReference>
<dbReference type="PANTHER" id="PTHR23151">
    <property type="entry name" value="DIHYDROLIPOAMIDE ACETYL/SUCCINYL-TRANSFERASE-RELATED"/>
    <property type="match status" value="1"/>
</dbReference>
<dbReference type="Pfam" id="PF02817">
    <property type="entry name" value="E3_binding"/>
    <property type="match status" value="1"/>
</dbReference>
<dbReference type="GO" id="GO:0006086">
    <property type="term" value="P:pyruvate decarboxylation to acetyl-CoA"/>
    <property type="evidence" value="ECO:0007669"/>
    <property type="project" value="InterPro"/>
</dbReference>
<feature type="compositionally biased region" description="Low complexity" evidence="7">
    <location>
        <begin position="171"/>
        <end position="184"/>
    </location>
</feature>
<comment type="subcellular location">
    <subcellularLocation>
        <location evidence="6">Mitochondrion</location>
    </subcellularLocation>
</comment>
<dbReference type="InterPro" id="IPR001078">
    <property type="entry name" value="2-oxoacid_DH_actylTfrase"/>
</dbReference>
<evidence type="ECO:0000259" key="8">
    <source>
        <dbReference type="PROSITE" id="PS50968"/>
    </source>
</evidence>
<dbReference type="Gene3D" id="4.10.320.10">
    <property type="entry name" value="E3-binding domain"/>
    <property type="match status" value="1"/>
</dbReference>
<dbReference type="OrthoDB" id="537444at2759"/>
<feature type="domain" description="Peripheral subunit-binding (PSBD)" evidence="9">
    <location>
        <begin position="213"/>
        <end position="250"/>
    </location>
</feature>
<dbReference type="Gene3D" id="2.40.50.100">
    <property type="match status" value="1"/>
</dbReference>
<dbReference type="InterPro" id="IPR036625">
    <property type="entry name" value="E3-bd_dom_sf"/>
</dbReference>
<comment type="catalytic activity">
    <reaction evidence="6">
        <text>N(6)-[(R)-dihydrolipoyl]-L-lysyl-[protein] + acetyl-CoA = N(6)-[(R)-S(8)-acetyldihydrolipoyl]-L-lysyl-[protein] + CoA</text>
        <dbReference type="Rhea" id="RHEA:17017"/>
        <dbReference type="Rhea" id="RHEA-COMP:10475"/>
        <dbReference type="Rhea" id="RHEA-COMP:10478"/>
        <dbReference type="ChEBI" id="CHEBI:57287"/>
        <dbReference type="ChEBI" id="CHEBI:57288"/>
        <dbReference type="ChEBI" id="CHEBI:83100"/>
        <dbReference type="ChEBI" id="CHEBI:83111"/>
        <dbReference type="EC" id="2.3.1.12"/>
    </reaction>
</comment>
<keyword evidence="2 6" id="KW-0808">Transferase</keyword>
<dbReference type="Pfam" id="PF00364">
    <property type="entry name" value="Biotin_lipoyl"/>
    <property type="match status" value="1"/>
</dbReference>
<keyword evidence="5 6" id="KW-0012">Acyltransferase</keyword>
<dbReference type="PANTHER" id="PTHR23151:SF90">
    <property type="entry name" value="DIHYDROLIPOYLLYSINE-RESIDUE ACETYLTRANSFERASE COMPONENT OF PYRUVATE DEHYDROGENASE COMPLEX, MITOCHONDRIAL-RELATED"/>
    <property type="match status" value="1"/>
</dbReference>
<evidence type="ECO:0000256" key="5">
    <source>
        <dbReference type="ARBA" id="ARBA00023315"/>
    </source>
</evidence>
<dbReference type="InterPro" id="IPR004167">
    <property type="entry name" value="PSBD"/>
</dbReference>
<dbReference type="InterPro" id="IPR006257">
    <property type="entry name" value="LAT1"/>
</dbReference>
<sequence>MLSLRRAASIFTRRGRMVALRAGFCQARNFVQRKPSLTWSPSKSLNVTRCILPTISSSRLFSSNGLPPHTKVPLPALSPTMESGSIVSWEKAEGDELAEGDLMAQIETDKATMEFETPEEGYLAKILVPAGSKEVPIGKLLCIIVANQEDVTKFADYVPEEDKTASPKPGEAPVAEAPSSSPTPSATPTPSQPTPTPAQPASPVTRGAGDRVLASPLAKRLAQEQGIDLSGIQGSGPDGRVRAGDVKNAASATPTAAAPPAPPAMPGAAYEDIPLTNMRQVIAKRLVLSKQTIPHYYLSLDIAMDELMAIRKQLNEQYKGEFKLSVNDFIIKACALACKKVPEANSSWMGEFIRKYENVDVSVAVSTDNGLITPIVFDADKKGLSSINADVLSLADKARTNKLQPHEFQGGTITISNLGMYGIKNFSAVINPPQACILAVGGTEKRVVADSSNEKGYKLSDTMSVTLSCDHRVVDGAVGAQWLVTFKKYLENPLTMLL</sequence>
<organism evidence="10 11">
    <name type="scientific">Actinia tenebrosa</name>
    <name type="common">Australian red waratah sea anemone</name>
    <dbReference type="NCBI Taxonomy" id="6105"/>
    <lineage>
        <taxon>Eukaryota</taxon>
        <taxon>Metazoa</taxon>
        <taxon>Cnidaria</taxon>
        <taxon>Anthozoa</taxon>
        <taxon>Hexacorallia</taxon>
        <taxon>Actiniaria</taxon>
        <taxon>Actiniidae</taxon>
        <taxon>Actinia</taxon>
    </lineage>
</organism>
<comment type="cofactor">
    <cofactor evidence="6">
        <name>(R)-lipoate</name>
        <dbReference type="ChEBI" id="CHEBI:83088"/>
    </cofactor>
    <text evidence="6">Binds 1 lipoyl cofactor covalently.</text>
</comment>
<dbReference type="NCBIfam" id="TIGR01349">
    <property type="entry name" value="PDHac_trf_mito"/>
    <property type="match status" value="1"/>
</dbReference>
<protein>
    <recommendedName>
        <fullName evidence="6">Acetyltransferase component of pyruvate dehydrogenase complex</fullName>
        <ecNumber evidence="6">2.3.1.12</ecNumber>
    </recommendedName>
</protein>
<dbReference type="EC" id="2.3.1.12" evidence="6"/>
<dbReference type="SUPFAM" id="SSF47005">
    <property type="entry name" value="Peripheral subunit-binding domain of 2-oxo acid dehydrogenase complex"/>
    <property type="match status" value="1"/>
</dbReference>
<evidence type="ECO:0000256" key="6">
    <source>
        <dbReference type="RuleBase" id="RU361137"/>
    </source>
</evidence>